<gene>
    <name evidence="2" type="ORF">A2311_01055</name>
</gene>
<protein>
    <submittedName>
        <fullName evidence="2">Uncharacterized protein</fullName>
    </submittedName>
</protein>
<name>A0A1F4TNF8_UNCSA</name>
<dbReference type="AlphaFoldDB" id="A0A1F4TNF8"/>
<dbReference type="EMBL" id="MEUF01000046">
    <property type="protein sequence ID" value="OGC34271.1"/>
    <property type="molecule type" value="Genomic_DNA"/>
</dbReference>
<evidence type="ECO:0000313" key="3">
    <source>
        <dbReference type="Proteomes" id="UP000178951"/>
    </source>
</evidence>
<accession>A0A1F4TNF8</accession>
<proteinExistence type="predicted"/>
<keyword evidence="1" id="KW-0812">Transmembrane</keyword>
<feature type="transmembrane region" description="Helical" evidence="1">
    <location>
        <begin position="35"/>
        <end position="58"/>
    </location>
</feature>
<keyword evidence="1" id="KW-0472">Membrane</keyword>
<evidence type="ECO:0000313" key="2">
    <source>
        <dbReference type="EMBL" id="OGC34271.1"/>
    </source>
</evidence>
<evidence type="ECO:0000256" key="1">
    <source>
        <dbReference type="SAM" id="Phobius"/>
    </source>
</evidence>
<keyword evidence="1" id="KW-1133">Transmembrane helix</keyword>
<reference evidence="2 3" key="1">
    <citation type="journal article" date="2016" name="Nat. Commun.">
        <title>Thousands of microbial genomes shed light on interconnected biogeochemical processes in an aquifer system.</title>
        <authorList>
            <person name="Anantharaman K."/>
            <person name="Brown C.T."/>
            <person name="Hug L.A."/>
            <person name="Sharon I."/>
            <person name="Castelle C.J."/>
            <person name="Probst A.J."/>
            <person name="Thomas B.C."/>
            <person name="Singh A."/>
            <person name="Wilkins M.J."/>
            <person name="Karaoz U."/>
            <person name="Brodie E.L."/>
            <person name="Williams K.H."/>
            <person name="Hubbard S.S."/>
            <person name="Banfield J.F."/>
        </authorList>
    </citation>
    <scope>NUCLEOTIDE SEQUENCE [LARGE SCALE GENOMIC DNA]</scope>
</reference>
<organism evidence="2 3">
    <name type="scientific">candidate division WOR-1 bacterium RIFOXYB2_FULL_48_7</name>
    <dbReference type="NCBI Taxonomy" id="1802583"/>
    <lineage>
        <taxon>Bacteria</taxon>
        <taxon>Bacillati</taxon>
        <taxon>Saganbacteria</taxon>
    </lineage>
</organism>
<dbReference type="Proteomes" id="UP000178951">
    <property type="component" value="Unassembled WGS sequence"/>
</dbReference>
<sequence>MAEYENYIGQIKKFHPSADYPAMLAKMFQTKQPGWLDFTAKACVGGIVIALISFALFVNFGPFLVNNEETLFGYVYSQQELIDGDVINYIYSE</sequence>
<dbReference type="STRING" id="1802583.A2311_01055"/>
<comment type="caution">
    <text evidence="2">The sequence shown here is derived from an EMBL/GenBank/DDBJ whole genome shotgun (WGS) entry which is preliminary data.</text>
</comment>